<dbReference type="GO" id="GO:0071880">
    <property type="term" value="P:adenylate cyclase-activating adrenergic receptor signaling pathway"/>
    <property type="evidence" value="ECO:0007669"/>
    <property type="project" value="TreeGrafter"/>
</dbReference>
<keyword evidence="6 10" id="KW-0297">G-protein coupled receptor</keyword>
<keyword evidence="9 10" id="KW-0807">Transducer</keyword>
<gene>
    <name evidence="13" type="primary">oa2_1</name>
</gene>
<dbReference type="GO" id="GO:0043410">
    <property type="term" value="P:positive regulation of MAPK cascade"/>
    <property type="evidence" value="ECO:0007669"/>
    <property type="project" value="TreeGrafter"/>
</dbReference>
<dbReference type="PRINTS" id="PR00237">
    <property type="entry name" value="GPCRRHODOPSN"/>
</dbReference>
<evidence type="ECO:0000256" key="11">
    <source>
        <dbReference type="SAM" id="Phobius"/>
    </source>
</evidence>
<dbReference type="InterPro" id="IPR000276">
    <property type="entry name" value="GPCR_Rhodpsn"/>
</dbReference>
<comment type="subcellular location">
    <subcellularLocation>
        <location evidence="1">Cell membrane</location>
        <topology evidence="1">Multi-pass membrane protein</topology>
    </subcellularLocation>
</comment>
<dbReference type="SMART" id="SM01381">
    <property type="entry name" value="7TM_GPCR_Srsx"/>
    <property type="match status" value="1"/>
</dbReference>
<feature type="transmembrane region" description="Helical" evidence="11">
    <location>
        <begin position="183"/>
        <end position="203"/>
    </location>
</feature>
<evidence type="ECO:0000256" key="8">
    <source>
        <dbReference type="ARBA" id="ARBA00023170"/>
    </source>
</evidence>
<evidence type="ECO:0000256" key="7">
    <source>
        <dbReference type="ARBA" id="ARBA00023136"/>
    </source>
</evidence>
<dbReference type="PRINTS" id="PR00534">
    <property type="entry name" value="MCRFAMILY"/>
</dbReference>
<dbReference type="CDD" id="cd15066">
    <property type="entry name" value="7tmA_DmOct-betaAR-like"/>
    <property type="match status" value="1"/>
</dbReference>
<evidence type="ECO:0000256" key="5">
    <source>
        <dbReference type="ARBA" id="ARBA00022989"/>
    </source>
</evidence>
<organism evidence="13">
    <name type="scientific">Melanaphis sacchari</name>
    <dbReference type="NCBI Taxonomy" id="742174"/>
    <lineage>
        <taxon>Eukaryota</taxon>
        <taxon>Metazoa</taxon>
        <taxon>Ecdysozoa</taxon>
        <taxon>Arthropoda</taxon>
        <taxon>Hexapoda</taxon>
        <taxon>Insecta</taxon>
        <taxon>Pterygota</taxon>
        <taxon>Neoptera</taxon>
        <taxon>Paraneoptera</taxon>
        <taxon>Hemiptera</taxon>
        <taxon>Sternorrhyncha</taxon>
        <taxon>Aphidomorpha</taxon>
        <taxon>Aphidoidea</taxon>
        <taxon>Aphididae</taxon>
        <taxon>Aphidini</taxon>
        <taxon>Melanaphis</taxon>
    </lineage>
</organism>
<accession>A0A2H8TRG9</accession>
<sequence>MDPQMWWYDTGFVPGGVQLAAVVGNGTGGGGVGVDGDGSVGGGGGGGCSNHSSGGGVGAVAAGAVGCAIGPDNKTSHAVAGNGGTAASGGGVGGTADDVAGAVGPVLIIKTVAMCSIILCAVLGNALVVISVVRHRKLRILTNYYVVSLAFADFLVALCAMSFNASVEITGKWMFGYVMCDVWNSLDVYFSTASILHLCCISVDRYYAIVSPLQYPITMTQRTVLYMLLNVWTLPALISFLPIFFGWYTTDEHQAFRRKNPMSCVFVVNRYYAIISSSVSFWIPGVVMIVMYYRIYKEAVRQRQALSRTSSNIILNSIHQHRVQHYSHRLRPPDSENMSNGNVPAVTKTTSTSWRTEHKAARTLGIIMGVFLLCWLPFFLWYVISTLCGDPCSFPETLVTVLFWIGYFNSSLNPLIYAYFNRDFREAFKNTLQCVFPCCQSCCPKESDTTAMSYV</sequence>
<dbReference type="Gene3D" id="1.20.1070.10">
    <property type="entry name" value="Rhodopsin 7-helix transmembrane proteins"/>
    <property type="match status" value="1"/>
</dbReference>
<keyword evidence="8 10" id="KW-0675">Receptor</keyword>
<dbReference type="OrthoDB" id="5957871at2759"/>
<evidence type="ECO:0000256" key="10">
    <source>
        <dbReference type="RuleBase" id="RU000688"/>
    </source>
</evidence>
<evidence type="ECO:0000256" key="2">
    <source>
        <dbReference type="ARBA" id="ARBA00010663"/>
    </source>
</evidence>
<dbReference type="InterPro" id="IPR001671">
    <property type="entry name" value="Melcrt_ACTH_rcpt"/>
</dbReference>
<dbReference type="Pfam" id="PF00001">
    <property type="entry name" value="7tm_1"/>
    <property type="match status" value="1"/>
</dbReference>
<evidence type="ECO:0000256" key="9">
    <source>
        <dbReference type="ARBA" id="ARBA00023224"/>
    </source>
</evidence>
<keyword evidence="3" id="KW-1003">Cell membrane</keyword>
<dbReference type="PROSITE" id="PS50262">
    <property type="entry name" value="G_PROTEIN_RECEP_F1_2"/>
    <property type="match status" value="1"/>
</dbReference>
<keyword evidence="5 11" id="KW-1133">Transmembrane helix</keyword>
<feature type="transmembrane region" description="Helical" evidence="11">
    <location>
        <begin position="144"/>
        <end position="163"/>
    </location>
</feature>
<reference evidence="13" key="1">
    <citation type="submission" date="2017-10" db="EMBL/GenBank/DDBJ databases">
        <title>Transcriptome Assembly of Sugarcane Aphid Adults.</title>
        <authorList>
            <person name="Scully E.D."/>
            <person name="Palmer N.A."/>
            <person name="Geib S.M."/>
            <person name="Sarath G."/>
            <person name="Sattler S.E."/>
        </authorList>
    </citation>
    <scope>NUCLEOTIDE SEQUENCE</scope>
    <source>
        <tissue evidence="13">Whole body</tissue>
    </source>
</reference>
<dbReference type="InterPro" id="IPR017452">
    <property type="entry name" value="GPCR_Rhodpsn_7TM"/>
</dbReference>
<feature type="transmembrane region" description="Helical" evidence="11">
    <location>
        <begin position="270"/>
        <end position="293"/>
    </location>
</feature>
<feature type="transmembrane region" description="Helical" evidence="11">
    <location>
        <begin position="224"/>
        <end position="250"/>
    </location>
</feature>
<dbReference type="PANTHER" id="PTHR24248:SF66">
    <property type="entry name" value="OCTOPAMINE RECEPTOR BETA-3R"/>
    <property type="match status" value="1"/>
</dbReference>
<dbReference type="SUPFAM" id="SSF81321">
    <property type="entry name" value="Family A G protein-coupled receptor-like"/>
    <property type="match status" value="1"/>
</dbReference>
<evidence type="ECO:0000256" key="1">
    <source>
        <dbReference type="ARBA" id="ARBA00004651"/>
    </source>
</evidence>
<dbReference type="EMBL" id="GFXV01004023">
    <property type="protein sequence ID" value="MBW15828.1"/>
    <property type="molecule type" value="Transcribed_RNA"/>
</dbReference>
<proteinExistence type="inferred from homology"/>
<protein>
    <submittedName>
        <fullName evidence="13">Octopamine receptor beta-1R</fullName>
    </submittedName>
</protein>
<comment type="similarity">
    <text evidence="2 10">Belongs to the G-protein coupled receptor 1 family.</text>
</comment>
<feature type="transmembrane region" description="Helical" evidence="11">
    <location>
        <begin position="364"/>
        <end position="385"/>
    </location>
</feature>
<name>A0A2H8TRG9_9HEMI</name>
<feature type="domain" description="G-protein coupled receptors family 1 profile" evidence="12">
    <location>
        <begin position="124"/>
        <end position="417"/>
    </location>
</feature>
<evidence type="ECO:0000256" key="6">
    <source>
        <dbReference type="ARBA" id="ARBA00023040"/>
    </source>
</evidence>
<dbReference type="GO" id="GO:0005886">
    <property type="term" value="C:plasma membrane"/>
    <property type="evidence" value="ECO:0007669"/>
    <property type="project" value="UniProtKB-SubCell"/>
</dbReference>
<feature type="transmembrane region" description="Helical" evidence="11">
    <location>
        <begin position="397"/>
        <end position="420"/>
    </location>
</feature>
<keyword evidence="7 11" id="KW-0472">Membrane</keyword>
<dbReference type="GO" id="GO:0004989">
    <property type="term" value="F:octopamine receptor activity"/>
    <property type="evidence" value="ECO:0007669"/>
    <property type="project" value="TreeGrafter"/>
</dbReference>
<evidence type="ECO:0000313" key="13">
    <source>
        <dbReference type="EMBL" id="MBW15828.1"/>
    </source>
</evidence>
<dbReference type="GO" id="GO:0004977">
    <property type="term" value="F:melanocortin receptor activity"/>
    <property type="evidence" value="ECO:0007669"/>
    <property type="project" value="InterPro"/>
</dbReference>
<dbReference type="PANTHER" id="PTHR24248">
    <property type="entry name" value="ADRENERGIC RECEPTOR-RELATED G-PROTEIN COUPLED RECEPTOR"/>
    <property type="match status" value="1"/>
</dbReference>
<evidence type="ECO:0000256" key="4">
    <source>
        <dbReference type="ARBA" id="ARBA00022692"/>
    </source>
</evidence>
<evidence type="ECO:0000259" key="12">
    <source>
        <dbReference type="PROSITE" id="PS50262"/>
    </source>
</evidence>
<evidence type="ECO:0000256" key="3">
    <source>
        <dbReference type="ARBA" id="ARBA00022475"/>
    </source>
</evidence>
<keyword evidence="4 10" id="KW-0812">Transmembrane</keyword>
<dbReference type="PROSITE" id="PS00237">
    <property type="entry name" value="G_PROTEIN_RECEP_F1_1"/>
    <property type="match status" value="1"/>
</dbReference>
<dbReference type="AlphaFoldDB" id="A0A2H8TRG9"/>
<feature type="transmembrane region" description="Helical" evidence="11">
    <location>
        <begin position="107"/>
        <end position="132"/>
    </location>
</feature>